<keyword evidence="2" id="KW-0812">Transmembrane</keyword>
<feature type="region of interest" description="Disordered" evidence="1">
    <location>
        <begin position="626"/>
        <end position="694"/>
    </location>
</feature>
<dbReference type="InterPro" id="IPR012334">
    <property type="entry name" value="Pectin_lyas_fold"/>
</dbReference>
<sequence>MSTDPIRSTSTRRRRLATASALVLTLAGVGALSLPTAAQAAAPGSTTAVGAPAAVTGKAYPGSPNKEAKLVAAENERIYNVRALASAARWSGLVTTKPYRLATGSSYTLVLVARGSAYTVDDLKQLAPSTFVKQPDGSYLLSENIVVENGATLQLASPDGLHIHMESDDRGFVSIVTQAGALQIAGSAKAPVTIDSWDPQAGKVDTDTTDGRAYVRVQGGTATLSYAQFHDLGFWSGTTGGVSLTGTDLSTLDTASGTQTAKTLRTTKDVFGTTLLPTGAVDGATPGESTAAGSYSFVSAKIQHTEFDGNAYGLFLTSADGVVMSDSTIQHSLIDGLVLHRYVTNSTLSSVDSRDNGVDGIKMTRASTGIVLSQVTANGNGRNGITLNGGALADGPNAVGMPTGDYGNNSLTDSTASDNGRYGVEVLGGENVKVSGSTMDRNRMGIVIGQDAVKTTVRNNVIKGSTQNGISVLDGVRSSEVSDNTIAGADIGIYSRASDADVDGNEISGARTHGVTVVGASKGTTVTDNSVSGRGPSAIDLARSDDAVQHGNTTTGWHSTKPLLVTLRGIFQPLTVLWLLLLLVVVVAAIGGVLRGRRGEAREHPYAKLAPLSSFTRGVVDPTTLGLPASPISAPTAEAGQPQTTQHQAGQPQTAQHQTGVDPSSTDQDGGRRAAHAARSDGAGVDAALAATGR</sequence>
<gene>
    <name evidence="6" type="ORF">GCM10009627_20010</name>
</gene>
<dbReference type="SMART" id="SM00710">
    <property type="entry name" value="PbH1"/>
    <property type="match status" value="10"/>
</dbReference>
<feature type="chain" id="PRO_5047041154" description="Right-handed parallel beta-helix repeat-containing protein" evidence="3">
    <location>
        <begin position="41"/>
        <end position="694"/>
    </location>
</feature>
<evidence type="ECO:0000256" key="1">
    <source>
        <dbReference type="SAM" id="MobiDB-lite"/>
    </source>
</evidence>
<evidence type="ECO:0008006" key="8">
    <source>
        <dbReference type="Google" id="ProtNLM"/>
    </source>
</evidence>
<evidence type="ECO:0000256" key="3">
    <source>
        <dbReference type="SAM" id="SignalP"/>
    </source>
</evidence>
<proteinExistence type="predicted"/>
<name>A0ABN1ZFU3_9MICO</name>
<feature type="compositionally biased region" description="Polar residues" evidence="1">
    <location>
        <begin position="641"/>
        <end position="668"/>
    </location>
</feature>
<keyword evidence="2" id="KW-0472">Membrane</keyword>
<feature type="transmembrane region" description="Helical" evidence="2">
    <location>
        <begin position="576"/>
        <end position="594"/>
    </location>
</feature>
<feature type="domain" description="Periplasmic copper-binding protein NosD beta helix" evidence="4">
    <location>
        <begin position="408"/>
        <end position="531"/>
    </location>
</feature>
<keyword evidence="2" id="KW-1133">Transmembrane helix</keyword>
<keyword evidence="7" id="KW-1185">Reference proteome</keyword>
<keyword evidence="3" id="KW-0732">Signal</keyword>
<dbReference type="Gene3D" id="2.160.20.10">
    <property type="entry name" value="Single-stranded right-handed beta-helix, Pectin lyase-like"/>
    <property type="match status" value="1"/>
</dbReference>
<evidence type="ECO:0000313" key="6">
    <source>
        <dbReference type="EMBL" id="GAA1493655.1"/>
    </source>
</evidence>
<dbReference type="PROSITE" id="PS51318">
    <property type="entry name" value="TAT"/>
    <property type="match status" value="1"/>
</dbReference>
<dbReference type="Pfam" id="PF05048">
    <property type="entry name" value="NosD"/>
    <property type="match status" value="1"/>
</dbReference>
<dbReference type="Pfam" id="PF13229">
    <property type="entry name" value="Beta_helix"/>
    <property type="match status" value="1"/>
</dbReference>
<feature type="signal peptide" evidence="3">
    <location>
        <begin position="1"/>
        <end position="40"/>
    </location>
</feature>
<dbReference type="RefSeq" id="WP_204606937.1">
    <property type="nucleotide sequence ID" value="NZ_BAAAJX010000008.1"/>
</dbReference>
<dbReference type="InterPro" id="IPR039448">
    <property type="entry name" value="Beta_helix"/>
</dbReference>
<evidence type="ECO:0000256" key="2">
    <source>
        <dbReference type="SAM" id="Phobius"/>
    </source>
</evidence>
<feature type="domain" description="Right handed beta helix" evidence="5">
    <location>
        <begin position="298"/>
        <end position="390"/>
    </location>
</feature>
<dbReference type="InterPro" id="IPR011050">
    <property type="entry name" value="Pectin_lyase_fold/virulence"/>
</dbReference>
<reference evidence="6 7" key="1">
    <citation type="journal article" date="2019" name="Int. J. Syst. Evol. Microbiol.">
        <title>The Global Catalogue of Microorganisms (GCM) 10K type strain sequencing project: providing services to taxonomists for standard genome sequencing and annotation.</title>
        <authorList>
            <consortium name="The Broad Institute Genomics Platform"/>
            <consortium name="The Broad Institute Genome Sequencing Center for Infectious Disease"/>
            <person name="Wu L."/>
            <person name="Ma J."/>
        </authorList>
    </citation>
    <scope>NUCLEOTIDE SEQUENCE [LARGE SCALE GENOMIC DNA]</scope>
    <source>
        <strain evidence="6 7">JCM 12140</strain>
    </source>
</reference>
<dbReference type="InterPro" id="IPR007742">
    <property type="entry name" value="NosD_dom"/>
</dbReference>
<dbReference type="Proteomes" id="UP001501742">
    <property type="component" value="Unassembled WGS sequence"/>
</dbReference>
<comment type="caution">
    <text evidence="6">The sequence shown here is derived from an EMBL/GenBank/DDBJ whole genome shotgun (WGS) entry which is preliminary data.</text>
</comment>
<protein>
    <recommendedName>
        <fullName evidence="8">Right-handed parallel beta-helix repeat-containing protein</fullName>
    </recommendedName>
</protein>
<evidence type="ECO:0000259" key="4">
    <source>
        <dbReference type="Pfam" id="PF05048"/>
    </source>
</evidence>
<accession>A0ABN1ZFU3</accession>
<evidence type="ECO:0000259" key="5">
    <source>
        <dbReference type="Pfam" id="PF13229"/>
    </source>
</evidence>
<dbReference type="InterPro" id="IPR006311">
    <property type="entry name" value="TAT_signal"/>
</dbReference>
<dbReference type="SUPFAM" id="SSF51126">
    <property type="entry name" value="Pectin lyase-like"/>
    <property type="match status" value="1"/>
</dbReference>
<dbReference type="InterPro" id="IPR006626">
    <property type="entry name" value="PbH1"/>
</dbReference>
<evidence type="ECO:0000313" key="7">
    <source>
        <dbReference type="Proteomes" id="UP001501742"/>
    </source>
</evidence>
<dbReference type="EMBL" id="BAAAJX010000008">
    <property type="protein sequence ID" value="GAA1493655.1"/>
    <property type="molecule type" value="Genomic_DNA"/>
</dbReference>
<organism evidence="6 7">
    <name type="scientific">Curtobacterium herbarum</name>
    <dbReference type="NCBI Taxonomy" id="150122"/>
    <lineage>
        <taxon>Bacteria</taxon>
        <taxon>Bacillati</taxon>
        <taxon>Actinomycetota</taxon>
        <taxon>Actinomycetes</taxon>
        <taxon>Micrococcales</taxon>
        <taxon>Microbacteriaceae</taxon>
        <taxon>Curtobacterium</taxon>
    </lineage>
</organism>